<gene>
    <name evidence="12" type="ORF">PGUG_03790</name>
</gene>
<dbReference type="Gene3D" id="3.40.50.300">
    <property type="entry name" value="P-loop containing nucleotide triphosphate hydrolases"/>
    <property type="match status" value="1"/>
</dbReference>
<evidence type="ECO:0000256" key="5">
    <source>
        <dbReference type="ARBA" id="ARBA00022741"/>
    </source>
</evidence>
<dbReference type="VEuPathDB" id="FungiDB:PGUG_03790"/>
<feature type="compositionally biased region" description="Basic and acidic residues" evidence="9">
    <location>
        <begin position="27"/>
        <end position="57"/>
    </location>
</feature>
<dbReference type="SMART" id="SM00382">
    <property type="entry name" value="AAA"/>
    <property type="match status" value="1"/>
</dbReference>
<dbReference type="STRING" id="294746.A5DKI9"/>
<keyword evidence="7 10" id="KW-1133">Transmembrane helix</keyword>
<dbReference type="CDD" id="cd03232">
    <property type="entry name" value="ABCG_PDR_domain2"/>
    <property type="match status" value="1"/>
</dbReference>
<dbReference type="InterPro" id="IPR010929">
    <property type="entry name" value="PDR_CDR_ABC"/>
</dbReference>
<dbReference type="GO" id="GO:0140359">
    <property type="term" value="F:ABC-type transporter activity"/>
    <property type="evidence" value="ECO:0007669"/>
    <property type="project" value="InterPro"/>
</dbReference>
<dbReference type="SUPFAM" id="SSF52540">
    <property type="entry name" value="P-loop containing nucleoside triphosphate hydrolases"/>
    <property type="match status" value="1"/>
</dbReference>
<feature type="domain" description="ABC transporter" evidence="11">
    <location>
        <begin position="68"/>
        <end position="312"/>
    </location>
</feature>
<feature type="transmembrane region" description="Helical" evidence="10">
    <location>
        <begin position="526"/>
        <end position="549"/>
    </location>
</feature>
<dbReference type="InterPro" id="IPR003593">
    <property type="entry name" value="AAA+_ATPase"/>
</dbReference>
<keyword evidence="5" id="KW-0547">Nucleotide-binding</keyword>
<dbReference type="InterPro" id="IPR003439">
    <property type="entry name" value="ABC_transporter-like_ATP-bd"/>
</dbReference>
<comment type="similarity">
    <text evidence="2">Belongs to the ABC transporter superfamily. ABCG family. PDR (TC 3.A.1.205) subfamily.</text>
</comment>
<dbReference type="Proteomes" id="UP000001997">
    <property type="component" value="Unassembled WGS sequence"/>
</dbReference>
<keyword evidence="8 10" id="KW-0472">Membrane</keyword>
<dbReference type="OMA" id="CEYANID"/>
<evidence type="ECO:0000256" key="4">
    <source>
        <dbReference type="ARBA" id="ARBA00022692"/>
    </source>
</evidence>
<evidence type="ECO:0000256" key="9">
    <source>
        <dbReference type="SAM" id="MobiDB-lite"/>
    </source>
</evidence>
<evidence type="ECO:0000259" key="11">
    <source>
        <dbReference type="PROSITE" id="PS50893"/>
    </source>
</evidence>
<evidence type="ECO:0000256" key="8">
    <source>
        <dbReference type="ARBA" id="ARBA00023136"/>
    </source>
</evidence>
<dbReference type="RefSeq" id="XP_001484409.1">
    <property type="nucleotide sequence ID" value="XM_001484359.1"/>
</dbReference>
<accession>A5DKI9</accession>
<dbReference type="GeneID" id="5125805"/>
<organism evidence="12 13">
    <name type="scientific">Meyerozyma guilliermondii (strain ATCC 6260 / CBS 566 / DSM 6381 / JCM 1539 / NBRC 10279 / NRRL Y-324)</name>
    <name type="common">Yeast</name>
    <name type="synonym">Candida guilliermondii</name>
    <dbReference type="NCBI Taxonomy" id="294746"/>
    <lineage>
        <taxon>Eukaryota</taxon>
        <taxon>Fungi</taxon>
        <taxon>Dikarya</taxon>
        <taxon>Ascomycota</taxon>
        <taxon>Saccharomycotina</taxon>
        <taxon>Pichiomycetes</taxon>
        <taxon>Debaryomycetaceae</taxon>
        <taxon>Meyerozyma</taxon>
    </lineage>
</organism>
<feature type="transmembrane region" description="Helical" evidence="10">
    <location>
        <begin position="476"/>
        <end position="505"/>
    </location>
</feature>
<dbReference type="KEGG" id="pgu:PGUG_03790"/>
<keyword evidence="3" id="KW-0813">Transport</keyword>
<proteinExistence type="inferred from homology"/>
<dbReference type="InterPro" id="IPR043926">
    <property type="entry name" value="ABCG_dom"/>
</dbReference>
<dbReference type="GO" id="GO:0016887">
    <property type="term" value="F:ATP hydrolysis activity"/>
    <property type="evidence" value="ECO:0007669"/>
    <property type="project" value="InterPro"/>
</dbReference>
<dbReference type="Pfam" id="PF00005">
    <property type="entry name" value="ABC_tran"/>
    <property type="match status" value="1"/>
</dbReference>
<evidence type="ECO:0000256" key="7">
    <source>
        <dbReference type="ARBA" id="ARBA00022989"/>
    </source>
</evidence>
<dbReference type="PROSITE" id="PS50893">
    <property type="entry name" value="ABC_TRANSPORTER_2"/>
    <property type="match status" value="1"/>
</dbReference>
<evidence type="ECO:0000313" key="13">
    <source>
        <dbReference type="Proteomes" id="UP000001997"/>
    </source>
</evidence>
<keyword evidence="4 10" id="KW-0812">Transmembrane</keyword>
<dbReference type="FunFam" id="3.40.50.300:FF:000054">
    <property type="entry name" value="ABC multidrug transporter atrF"/>
    <property type="match status" value="1"/>
</dbReference>
<dbReference type="GO" id="GO:1990961">
    <property type="term" value="P:xenobiotic detoxification by transmembrane export across the plasma membrane"/>
    <property type="evidence" value="ECO:0007669"/>
    <property type="project" value="UniProtKB-ARBA"/>
</dbReference>
<dbReference type="Pfam" id="PF19055">
    <property type="entry name" value="ABC2_membrane_7"/>
    <property type="match status" value="1"/>
</dbReference>
<feature type="transmembrane region" description="Helical" evidence="10">
    <location>
        <begin position="404"/>
        <end position="425"/>
    </location>
</feature>
<dbReference type="InterPro" id="IPR013525">
    <property type="entry name" value="ABC2_TM"/>
</dbReference>
<dbReference type="AlphaFoldDB" id="A5DKI9"/>
<dbReference type="PANTHER" id="PTHR19241">
    <property type="entry name" value="ATP-BINDING CASSETTE TRANSPORTER"/>
    <property type="match status" value="1"/>
</dbReference>
<dbReference type="Pfam" id="PF06422">
    <property type="entry name" value="PDR_CDR"/>
    <property type="match status" value="1"/>
</dbReference>
<dbReference type="InParanoid" id="A5DKI9"/>
<dbReference type="OrthoDB" id="245989at2759"/>
<sequence>MQKGEVVLFLRGSLKKHKRENAAKASHAKDIEAAPTNEKVEMKDHLDSQKYSTDHSSSDILPENGNIFHWRNLTYEVKIKSETRVILNQVDGWVKPGQLTALMGSSGAGKTTLLNCLSERVTTGVISDGTRMVNGHSLDSSFQRSIGYVQQQDLHLPTSTVREALRFSAYLRQPNSVSKAEKSDYVEYIIDLLDMTTYADALVGVAGEGLNVEQRKRLTIGVELVAKPKLLLFLDEPTSGLDSQTAWSICQLMRKLADRGQAILCTIHQPSAILLKEFDRLLFLQKGGRTVYFGDLGENCSTLINYFEKYGADPCPKEANPAEWMLQVVGAAPGSHAKQDYYEVWRNSTEYKKVNSELDRMETELSKLPRDESPEARKSYAAPIWTQYWYVTWRVIIQNWRTPGYIYSKLFLALSSALFNGFSFFKANKSIQGLQNQMFAVFMYMIPFNTLVQQMLTYFVRQREVYEVREAPSKTFSWFAFITGQITSEIPFQVVVGTIAFFCWYYPVGLYQNAVPTDTVNERGALMWLLLTSFFVYTSTMGQLCISFIELADNAANLATLLFTMCLNFCGVLATPEAMPGFWIFMYRCNPFTYLIQAILSTGLANSDVVCARQELLHFKPANGQSCKDYMAPYIKKAGGYLVDGGSTSTCQYCPMSSTNTFLKSINALYSERWRNFGIYIAFIAINILLTIFFYYLARVPKGNREKKKKKN</sequence>
<evidence type="ECO:0000256" key="10">
    <source>
        <dbReference type="SAM" id="Phobius"/>
    </source>
</evidence>
<dbReference type="InterPro" id="IPR034003">
    <property type="entry name" value="ABCG_PDR_2"/>
</dbReference>
<keyword evidence="13" id="KW-1185">Reference proteome</keyword>
<dbReference type="GO" id="GO:0005524">
    <property type="term" value="F:ATP binding"/>
    <property type="evidence" value="ECO:0007669"/>
    <property type="project" value="UniProtKB-KW"/>
</dbReference>
<evidence type="ECO:0000256" key="1">
    <source>
        <dbReference type="ARBA" id="ARBA00004141"/>
    </source>
</evidence>
<dbReference type="InterPro" id="IPR027417">
    <property type="entry name" value="P-loop_NTPase"/>
</dbReference>
<name>A5DKI9_PICGU</name>
<feature type="transmembrane region" description="Helical" evidence="10">
    <location>
        <begin position="677"/>
        <end position="698"/>
    </location>
</feature>
<dbReference type="Pfam" id="PF01061">
    <property type="entry name" value="ABC2_membrane"/>
    <property type="match status" value="1"/>
</dbReference>
<comment type="subcellular location">
    <subcellularLocation>
        <location evidence="1">Membrane</location>
        <topology evidence="1">Multi-pass membrane protein</topology>
    </subcellularLocation>
</comment>
<evidence type="ECO:0000313" key="12">
    <source>
        <dbReference type="EMBL" id="EDK39692.1"/>
    </source>
</evidence>
<protein>
    <recommendedName>
        <fullName evidence="11">ABC transporter domain-containing protein</fullName>
    </recommendedName>
</protein>
<feature type="transmembrane region" description="Helical" evidence="10">
    <location>
        <begin position="437"/>
        <end position="456"/>
    </location>
</feature>
<keyword evidence="6" id="KW-0067">ATP-binding</keyword>
<reference evidence="12 13" key="1">
    <citation type="journal article" date="2009" name="Nature">
        <title>Evolution of pathogenicity and sexual reproduction in eight Candida genomes.</title>
        <authorList>
            <person name="Butler G."/>
            <person name="Rasmussen M.D."/>
            <person name="Lin M.F."/>
            <person name="Santos M.A."/>
            <person name="Sakthikumar S."/>
            <person name="Munro C.A."/>
            <person name="Rheinbay E."/>
            <person name="Grabherr M."/>
            <person name="Forche A."/>
            <person name="Reedy J.L."/>
            <person name="Agrafioti I."/>
            <person name="Arnaud M.B."/>
            <person name="Bates S."/>
            <person name="Brown A.J."/>
            <person name="Brunke S."/>
            <person name="Costanzo M.C."/>
            <person name="Fitzpatrick D.A."/>
            <person name="de Groot P.W."/>
            <person name="Harris D."/>
            <person name="Hoyer L.L."/>
            <person name="Hube B."/>
            <person name="Klis F.M."/>
            <person name="Kodira C."/>
            <person name="Lennard N."/>
            <person name="Logue M.E."/>
            <person name="Martin R."/>
            <person name="Neiman A.M."/>
            <person name="Nikolaou E."/>
            <person name="Quail M.A."/>
            <person name="Quinn J."/>
            <person name="Santos M.C."/>
            <person name="Schmitzberger F.F."/>
            <person name="Sherlock G."/>
            <person name="Shah P."/>
            <person name="Silverstein K.A."/>
            <person name="Skrzypek M.S."/>
            <person name="Soll D."/>
            <person name="Staggs R."/>
            <person name="Stansfield I."/>
            <person name="Stumpf M.P."/>
            <person name="Sudbery P.E."/>
            <person name="Srikantha T."/>
            <person name="Zeng Q."/>
            <person name="Berman J."/>
            <person name="Berriman M."/>
            <person name="Heitman J."/>
            <person name="Gow N.A."/>
            <person name="Lorenz M.C."/>
            <person name="Birren B.W."/>
            <person name="Kellis M."/>
            <person name="Cuomo C.A."/>
        </authorList>
    </citation>
    <scope>NUCLEOTIDE SEQUENCE [LARGE SCALE GENOMIC DNA]</scope>
    <source>
        <strain evidence="13">ATCC 6260 / CBS 566 / DSM 6381 / JCM 1539 / NBRC 10279 / NRRL Y-324</strain>
    </source>
</reference>
<feature type="region of interest" description="Disordered" evidence="9">
    <location>
        <begin position="19"/>
        <end position="58"/>
    </location>
</feature>
<dbReference type="EMBL" id="CH408158">
    <property type="protein sequence ID" value="EDK39692.1"/>
    <property type="molecule type" value="Genomic_DNA"/>
</dbReference>
<dbReference type="eggNOG" id="KOG0065">
    <property type="taxonomic scope" value="Eukaryota"/>
</dbReference>
<feature type="transmembrane region" description="Helical" evidence="10">
    <location>
        <begin position="555"/>
        <end position="574"/>
    </location>
</feature>
<evidence type="ECO:0000256" key="6">
    <source>
        <dbReference type="ARBA" id="ARBA00022840"/>
    </source>
</evidence>
<evidence type="ECO:0000256" key="2">
    <source>
        <dbReference type="ARBA" id="ARBA00006012"/>
    </source>
</evidence>
<dbReference type="HOGENOM" id="CLU_000604_35_2_1"/>
<dbReference type="GO" id="GO:0016020">
    <property type="term" value="C:membrane"/>
    <property type="evidence" value="ECO:0007669"/>
    <property type="project" value="UniProtKB-SubCell"/>
</dbReference>
<evidence type="ECO:0000256" key="3">
    <source>
        <dbReference type="ARBA" id="ARBA00022448"/>
    </source>
</evidence>